<dbReference type="AlphaFoldDB" id="A0AAD1XAW4"/>
<dbReference type="Proteomes" id="UP001295684">
    <property type="component" value="Unassembled WGS sequence"/>
</dbReference>
<comment type="caution">
    <text evidence="4">The sequence shown here is derived from an EMBL/GenBank/DDBJ whole genome shotgun (WGS) entry which is preliminary data.</text>
</comment>
<feature type="domain" description="Potassium channel" evidence="3">
    <location>
        <begin position="264"/>
        <end position="310"/>
    </location>
</feature>
<feature type="transmembrane region" description="Helical" evidence="2">
    <location>
        <begin position="237"/>
        <end position="256"/>
    </location>
</feature>
<dbReference type="InterPro" id="IPR013099">
    <property type="entry name" value="K_chnl_dom"/>
</dbReference>
<dbReference type="PANTHER" id="PTHR10153">
    <property type="entry name" value="SMALL CONDUCTANCE CALCIUM-ACTIVATED POTASSIUM CHANNEL"/>
    <property type="match status" value="1"/>
</dbReference>
<dbReference type="EMBL" id="CAMPGE010005335">
    <property type="protein sequence ID" value="CAI2364186.1"/>
    <property type="molecule type" value="Genomic_DNA"/>
</dbReference>
<dbReference type="Pfam" id="PF07885">
    <property type="entry name" value="Ion_trans_2"/>
    <property type="match status" value="1"/>
</dbReference>
<evidence type="ECO:0000313" key="5">
    <source>
        <dbReference type="Proteomes" id="UP001295684"/>
    </source>
</evidence>
<gene>
    <name evidence="4" type="ORF">ECRASSUSDP1_LOCUS5529</name>
</gene>
<feature type="compositionally biased region" description="Polar residues" evidence="1">
    <location>
        <begin position="445"/>
        <end position="459"/>
    </location>
</feature>
<feature type="compositionally biased region" description="Basic and acidic residues" evidence="1">
    <location>
        <begin position="472"/>
        <end position="485"/>
    </location>
</feature>
<sequence length="503" mass="57846">MSDFGKVLRSLRTKENTGLSRRDIEILQREKVFVESRQRIAIPKNLSRTALYGAKNQKKNRRRHFIDYSLFALAVFTVGLILYENQLFFENDNESSFWNYFLRTVNLFLTLISVVLIHFKYKYSDSTYTGVEGYHSTWNMDSLPNYLLEVAVHLCSLCPPGVDVEFTTDLARDEVTYSYNTVTTAISIFRFYLIFPVLHHISFWTSDRAIRVASMTGVKANSLFAIKCYLKDKPYPVLILGLGISVLVLGISIRLFEADGDFNFYLIIITMTTIGFGDMYPVTYFGRAVCIISCVWGVFIISMFTVALMKASEFTMKEQIVYEDITRRKRLNNDAMKIVQSYLLLTVYRKANINKDKRSELLLTLISKLSRFKRQGHDFSVKGLDQSTEIIEDLSSWMEEVHENYHDLFKKIKKANDYSRKLAKIINSSQNHEASSILYLADSKPGSNPKQGNGSQGKPPSQKKRGLSPPAESKKVIQERKERFQNSKHTYKARSSKTVLPIS</sequence>
<feature type="transmembrane region" description="Helical" evidence="2">
    <location>
        <begin position="65"/>
        <end position="83"/>
    </location>
</feature>
<feature type="region of interest" description="Disordered" evidence="1">
    <location>
        <begin position="441"/>
        <end position="503"/>
    </location>
</feature>
<dbReference type="GO" id="GO:0016286">
    <property type="term" value="F:small conductance calcium-activated potassium channel activity"/>
    <property type="evidence" value="ECO:0007669"/>
    <property type="project" value="InterPro"/>
</dbReference>
<feature type="transmembrane region" description="Helical" evidence="2">
    <location>
        <begin position="288"/>
        <end position="309"/>
    </location>
</feature>
<evidence type="ECO:0000256" key="1">
    <source>
        <dbReference type="SAM" id="MobiDB-lite"/>
    </source>
</evidence>
<protein>
    <recommendedName>
        <fullName evidence="3">Potassium channel domain-containing protein</fullName>
    </recommendedName>
</protein>
<organism evidence="4 5">
    <name type="scientific">Euplotes crassus</name>
    <dbReference type="NCBI Taxonomy" id="5936"/>
    <lineage>
        <taxon>Eukaryota</taxon>
        <taxon>Sar</taxon>
        <taxon>Alveolata</taxon>
        <taxon>Ciliophora</taxon>
        <taxon>Intramacronucleata</taxon>
        <taxon>Spirotrichea</taxon>
        <taxon>Hypotrichia</taxon>
        <taxon>Euplotida</taxon>
        <taxon>Euplotidae</taxon>
        <taxon>Moneuplotes</taxon>
    </lineage>
</organism>
<name>A0AAD1XAW4_EUPCR</name>
<dbReference type="InterPro" id="IPR015449">
    <property type="entry name" value="K_chnl_Ca-activ_SK"/>
</dbReference>
<reference evidence="4" key="1">
    <citation type="submission" date="2023-07" db="EMBL/GenBank/DDBJ databases">
        <authorList>
            <consortium name="AG Swart"/>
            <person name="Singh M."/>
            <person name="Singh A."/>
            <person name="Seah K."/>
            <person name="Emmerich C."/>
        </authorList>
    </citation>
    <scope>NUCLEOTIDE SEQUENCE</scope>
    <source>
        <strain evidence="4">DP1</strain>
    </source>
</reference>
<accession>A0AAD1XAW4</accession>
<keyword evidence="5" id="KW-1185">Reference proteome</keyword>
<keyword evidence="2" id="KW-1133">Transmembrane helix</keyword>
<keyword evidence="2" id="KW-0472">Membrane</keyword>
<dbReference type="GO" id="GO:0016020">
    <property type="term" value="C:membrane"/>
    <property type="evidence" value="ECO:0007669"/>
    <property type="project" value="InterPro"/>
</dbReference>
<evidence type="ECO:0000259" key="3">
    <source>
        <dbReference type="Pfam" id="PF07885"/>
    </source>
</evidence>
<keyword evidence="2" id="KW-0812">Transmembrane</keyword>
<feature type="transmembrane region" description="Helical" evidence="2">
    <location>
        <begin position="98"/>
        <end position="119"/>
    </location>
</feature>
<feature type="transmembrane region" description="Helical" evidence="2">
    <location>
        <begin position="262"/>
        <end position="281"/>
    </location>
</feature>
<evidence type="ECO:0000256" key="2">
    <source>
        <dbReference type="SAM" id="Phobius"/>
    </source>
</evidence>
<proteinExistence type="predicted"/>
<evidence type="ECO:0000313" key="4">
    <source>
        <dbReference type="EMBL" id="CAI2364186.1"/>
    </source>
</evidence>
<dbReference type="Gene3D" id="1.10.287.70">
    <property type="match status" value="1"/>
</dbReference>
<dbReference type="SUPFAM" id="SSF81324">
    <property type="entry name" value="Voltage-gated potassium channels"/>
    <property type="match status" value="1"/>
</dbReference>